<reference evidence="1" key="1">
    <citation type="submission" date="2021-01" db="EMBL/GenBank/DDBJ databases">
        <authorList>
            <person name="Corre E."/>
            <person name="Pelletier E."/>
            <person name="Niang G."/>
            <person name="Scheremetjew M."/>
            <person name="Finn R."/>
            <person name="Kale V."/>
            <person name="Holt S."/>
            <person name="Cochrane G."/>
            <person name="Meng A."/>
            <person name="Brown T."/>
            <person name="Cohen L."/>
        </authorList>
    </citation>
    <scope>NUCLEOTIDE SEQUENCE</scope>
    <source>
        <strain evidence="1">MM31A-1</strain>
    </source>
</reference>
<organism evidence="1">
    <name type="scientific">Chaetoceros debilis</name>
    <dbReference type="NCBI Taxonomy" id="122233"/>
    <lineage>
        <taxon>Eukaryota</taxon>
        <taxon>Sar</taxon>
        <taxon>Stramenopiles</taxon>
        <taxon>Ochrophyta</taxon>
        <taxon>Bacillariophyta</taxon>
        <taxon>Coscinodiscophyceae</taxon>
        <taxon>Chaetocerotophycidae</taxon>
        <taxon>Chaetocerotales</taxon>
        <taxon>Chaetocerotaceae</taxon>
        <taxon>Chaetoceros</taxon>
    </lineage>
</organism>
<evidence type="ECO:0000313" key="1">
    <source>
        <dbReference type="EMBL" id="CAE0468089.1"/>
    </source>
</evidence>
<sequence length="199" mass="22958">MRILGAILEIRHLQGMGRERDMRILVAILVDFNDVENNTRLEEPDFSGLALDVESRYGGTFMHISGAISFYGDVWRTMDIMTPYSIFIDSFDRVERYGNMFVAKNHQRLSFRFLCSILRKSEASRIRMFKVLFLTIPAVVHQCCQLPFYLPFSSTISQSEKPRHNLQRIEILRGSTARPSSQPTGELAIAILLVRILRK</sequence>
<accession>A0A7S3Q782</accession>
<protein>
    <submittedName>
        <fullName evidence="1">Uncharacterized protein</fullName>
    </submittedName>
</protein>
<dbReference type="AlphaFoldDB" id="A0A7S3Q782"/>
<gene>
    <name evidence="1" type="ORF">CDEB00056_LOCUS12942</name>
</gene>
<proteinExistence type="predicted"/>
<dbReference type="EMBL" id="HBIO01016799">
    <property type="protein sequence ID" value="CAE0468089.1"/>
    <property type="molecule type" value="Transcribed_RNA"/>
</dbReference>
<name>A0A7S3Q782_9STRA</name>